<protein>
    <submittedName>
        <fullName evidence="3">Transporter substrate-binding domain-containing protein</fullName>
    </submittedName>
</protein>
<feature type="domain" description="Solute-binding protein family 3/N-terminal" evidence="2">
    <location>
        <begin position="25"/>
        <end position="252"/>
    </location>
</feature>
<accession>A0A931NG47</accession>
<dbReference type="SMART" id="SM00062">
    <property type="entry name" value="PBPb"/>
    <property type="match status" value="1"/>
</dbReference>
<dbReference type="AlphaFoldDB" id="A0A931NG47"/>
<proteinExistence type="predicted"/>
<evidence type="ECO:0000259" key="2">
    <source>
        <dbReference type="SMART" id="SM00062"/>
    </source>
</evidence>
<sequence>MRPLHGPVSGLLAALLGSQSLACGPLRMAYYEYPGLYERQPGGAEVGFEVDLRSAMEERSGCRLEPVYLSSKRAWLDMAEARMDLMASALQTPERARKFDFLLFARTRALLLIPKPVPAGLGSREAFEASKARVMIVRGTSYTPRVSAWLERLRAQGRVSEAGDMPSALRAFGVGRAEALLIYPMALVGRETDWLERHQLQDWWPEETAYGGWALNRQTVSAADRQRLREAAESLRADGTLQRLGRRHFGPLAVHMLK</sequence>
<keyword evidence="1" id="KW-0732">Signal</keyword>
<dbReference type="RefSeq" id="WP_198110393.1">
    <property type="nucleotide sequence ID" value="NZ_JAEDAK010000004.1"/>
</dbReference>
<gene>
    <name evidence="3" type="ORF">I7X39_07680</name>
</gene>
<evidence type="ECO:0000313" key="3">
    <source>
        <dbReference type="EMBL" id="MBH9576781.1"/>
    </source>
</evidence>
<dbReference type="InterPro" id="IPR001638">
    <property type="entry name" value="Solute-binding_3/MltF_N"/>
</dbReference>
<dbReference type="Pfam" id="PF00497">
    <property type="entry name" value="SBP_bac_3"/>
    <property type="match status" value="1"/>
</dbReference>
<dbReference type="Proteomes" id="UP000613266">
    <property type="component" value="Unassembled WGS sequence"/>
</dbReference>
<dbReference type="PANTHER" id="PTHR35936">
    <property type="entry name" value="MEMBRANE-BOUND LYTIC MUREIN TRANSGLYCOSYLASE F"/>
    <property type="match status" value="1"/>
</dbReference>
<dbReference type="EMBL" id="JAEDAK010000004">
    <property type="protein sequence ID" value="MBH9576781.1"/>
    <property type="molecule type" value="Genomic_DNA"/>
</dbReference>
<keyword evidence="4" id="KW-1185">Reference proteome</keyword>
<dbReference type="SUPFAM" id="SSF53850">
    <property type="entry name" value="Periplasmic binding protein-like II"/>
    <property type="match status" value="1"/>
</dbReference>
<evidence type="ECO:0000256" key="1">
    <source>
        <dbReference type="ARBA" id="ARBA00022729"/>
    </source>
</evidence>
<organism evidence="3 4">
    <name type="scientific">Inhella proteolytica</name>
    <dbReference type="NCBI Taxonomy" id="2795029"/>
    <lineage>
        <taxon>Bacteria</taxon>
        <taxon>Pseudomonadati</taxon>
        <taxon>Pseudomonadota</taxon>
        <taxon>Betaproteobacteria</taxon>
        <taxon>Burkholderiales</taxon>
        <taxon>Sphaerotilaceae</taxon>
        <taxon>Inhella</taxon>
    </lineage>
</organism>
<reference evidence="3" key="1">
    <citation type="submission" date="2020-12" db="EMBL/GenBank/DDBJ databases">
        <title>The genome sequence of Inhella sp. 1Y17.</title>
        <authorList>
            <person name="Liu Y."/>
        </authorList>
    </citation>
    <scope>NUCLEOTIDE SEQUENCE</scope>
    <source>
        <strain evidence="3">1Y17</strain>
    </source>
</reference>
<name>A0A931NG47_9BURK</name>
<evidence type="ECO:0000313" key="4">
    <source>
        <dbReference type="Proteomes" id="UP000613266"/>
    </source>
</evidence>
<dbReference type="Gene3D" id="3.40.190.10">
    <property type="entry name" value="Periplasmic binding protein-like II"/>
    <property type="match status" value="2"/>
</dbReference>
<comment type="caution">
    <text evidence="3">The sequence shown here is derived from an EMBL/GenBank/DDBJ whole genome shotgun (WGS) entry which is preliminary data.</text>
</comment>